<dbReference type="PANTHER" id="PTHR33701">
    <property type="entry name" value="TRANSMEMBRANE PROTEIN"/>
    <property type="match status" value="1"/>
</dbReference>
<dbReference type="Proteomes" id="UP000230069">
    <property type="component" value="Unassembled WGS sequence"/>
</dbReference>
<evidence type="ECO:0000313" key="4">
    <source>
        <dbReference type="Proteomes" id="UP000230069"/>
    </source>
</evidence>
<dbReference type="AlphaFoldDB" id="A0A2G5D6Q9"/>
<keyword evidence="4" id="KW-1185">Reference proteome</keyword>
<dbReference type="OrthoDB" id="1939754at2759"/>
<feature type="region of interest" description="Disordered" evidence="2">
    <location>
        <begin position="312"/>
        <end position="358"/>
    </location>
</feature>
<reference evidence="3 4" key="1">
    <citation type="submission" date="2017-09" db="EMBL/GenBank/DDBJ databases">
        <title>WGS assembly of Aquilegia coerulea Goldsmith.</title>
        <authorList>
            <person name="Hodges S."/>
            <person name="Kramer E."/>
            <person name="Nordborg M."/>
            <person name="Tomkins J."/>
            <person name="Borevitz J."/>
            <person name="Derieg N."/>
            <person name="Yan J."/>
            <person name="Mihaltcheva S."/>
            <person name="Hayes R.D."/>
            <person name="Rokhsar D."/>
        </authorList>
    </citation>
    <scope>NUCLEOTIDE SEQUENCE [LARGE SCALE GENOMIC DNA]</scope>
    <source>
        <strain evidence="4">cv. Goldsmith</strain>
    </source>
</reference>
<gene>
    <name evidence="3" type="ORF">AQUCO_02700401v1</name>
</gene>
<feature type="compositionally biased region" description="Basic residues" evidence="2">
    <location>
        <begin position="190"/>
        <end position="202"/>
    </location>
</feature>
<feature type="coiled-coil region" evidence="1">
    <location>
        <begin position="44"/>
        <end position="78"/>
    </location>
</feature>
<feature type="region of interest" description="Disordered" evidence="2">
    <location>
        <begin position="414"/>
        <end position="442"/>
    </location>
</feature>
<proteinExistence type="predicted"/>
<accession>A0A2G5D6Q9</accession>
<evidence type="ECO:0000313" key="3">
    <source>
        <dbReference type="EMBL" id="PIA39192.1"/>
    </source>
</evidence>
<evidence type="ECO:0000256" key="2">
    <source>
        <dbReference type="SAM" id="MobiDB-lite"/>
    </source>
</evidence>
<dbReference type="EMBL" id="KZ305044">
    <property type="protein sequence ID" value="PIA39192.1"/>
    <property type="molecule type" value="Genomic_DNA"/>
</dbReference>
<dbReference type="STRING" id="218851.A0A2G5D6Q9"/>
<dbReference type="PANTHER" id="PTHR33701:SF3">
    <property type="entry name" value="TRANSCRIPTIONAL REGULATOR ATRX"/>
    <property type="match status" value="1"/>
</dbReference>
<keyword evidence="1" id="KW-0175">Coiled coil</keyword>
<name>A0A2G5D6Q9_AQUCA</name>
<feature type="compositionally biased region" description="Basic and acidic residues" evidence="2">
    <location>
        <begin position="110"/>
        <end position="121"/>
    </location>
</feature>
<organism evidence="3 4">
    <name type="scientific">Aquilegia coerulea</name>
    <name type="common">Rocky mountain columbine</name>
    <dbReference type="NCBI Taxonomy" id="218851"/>
    <lineage>
        <taxon>Eukaryota</taxon>
        <taxon>Viridiplantae</taxon>
        <taxon>Streptophyta</taxon>
        <taxon>Embryophyta</taxon>
        <taxon>Tracheophyta</taxon>
        <taxon>Spermatophyta</taxon>
        <taxon>Magnoliopsida</taxon>
        <taxon>Ranunculales</taxon>
        <taxon>Ranunculaceae</taxon>
        <taxon>Thalictroideae</taxon>
        <taxon>Aquilegia</taxon>
    </lineage>
</organism>
<protein>
    <submittedName>
        <fullName evidence="3">Uncharacterized protein</fullName>
    </submittedName>
</protein>
<evidence type="ECO:0000256" key="1">
    <source>
        <dbReference type="SAM" id="Coils"/>
    </source>
</evidence>
<feature type="compositionally biased region" description="Low complexity" evidence="2">
    <location>
        <begin position="422"/>
        <end position="438"/>
    </location>
</feature>
<feature type="region of interest" description="Disordered" evidence="2">
    <location>
        <begin position="96"/>
        <end position="128"/>
    </location>
</feature>
<dbReference type="FunCoup" id="A0A2G5D6Q9">
    <property type="interactions" value="1695"/>
</dbReference>
<feature type="region of interest" description="Disordered" evidence="2">
    <location>
        <begin position="181"/>
        <end position="235"/>
    </location>
</feature>
<dbReference type="InParanoid" id="A0A2G5D6Q9"/>
<feature type="compositionally biased region" description="Basic and acidic residues" evidence="2">
    <location>
        <begin position="204"/>
        <end position="218"/>
    </location>
</feature>
<sequence length="660" mass="73152">MIMQKSFKGDEDKLDQSQKMAMEDSTAMTIEFLRARLLAERSISRTARQKAEEMARRVVELEKKLKLVTLQRKKAEKATSEVLAILENNGISDFSEVYDSNSEQEGVGSESKDNDDIKVEEGSSTTSRQMAIRVKEPSGLELGVLPSIGRNLSWKSCDNSPNSRENRKCLEATRRCSGFVSTGGSSTKYHLGRSRRQTKQRAARSAEFKDHSFLHDSQESEVSTTSGDASHGAMHVPRIIKESRQNEEEKVYLETLAQGSLDDQRKEANDILASNGTERNAELQRALEYQAHLIGQFKAEENAQREWEEKFKGNNCYSPDSCDHGNQSDITEEREEIRTETSGNVDTNPSPDQGGSEQAFYNGEKIEDRINCVPAQPHKDNGYSQEQQYNYPTVDHSQNTSPEFSFPGQVDLEARSNGKQKSGCSENSSSPPASYGSSKHQAAQFSSSRVGGSFYKDESSGKALQVATHHEISNGLGGVLDALQHAKLSLKLELNRVSSSTADGPVVRMTKPTGLVITGDNGMEIPVGCAGLFRVPTSSQYEAPSKLNSLTHYSESESSLARYYPNSRIEAEANGRYTSSPHADISSAYSTRRSLLDPYMDKGIGLPSSSRYIYSSYVDLMPKMPASDEFSRNSGLALGIANTDRYLEYNDQIRSSMYRK</sequence>
<feature type="compositionally biased region" description="Polar residues" evidence="2">
    <location>
        <begin position="342"/>
        <end position="356"/>
    </location>
</feature>